<dbReference type="KEGG" id="goq:ACH46_10565"/>
<keyword evidence="2 8" id="KW-1003">Cell membrane</keyword>
<dbReference type="InterPro" id="IPR004563">
    <property type="entry name" value="Apolipo_AcylTrfase"/>
</dbReference>
<accession>A0A0N9MPY3</accession>
<dbReference type="Gene3D" id="3.60.110.10">
    <property type="entry name" value="Carbon-nitrogen hydrolase"/>
    <property type="match status" value="1"/>
</dbReference>
<dbReference type="Proteomes" id="UP000063789">
    <property type="component" value="Chromosome"/>
</dbReference>
<comment type="subcellular location">
    <subcellularLocation>
        <location evidence="1 8">Cell membrane</location>
        <topology evidence="1 8">Multi-pass membrane protein</topology>
    </subcellularLocation>
</comment>
<dbReference type="InterPro" id="IPR036526">
    <property type="entry name" value="C-N_Hydrolase_sf"/>
</dbReference>
<feature type="transmembrane region" description="Helical" evidence="8">
    <location>
        <begin position="203"/>
        <end position="224"/>
    </location>
</feature>
<keyword evidence="7 8" id="KW-0012">Acyltransferase</keyword>
<feature type="transmembrane region" description="Helical" evidence="8">
    <location>
        <begin position="128"/>
        <end position="149"/>
    </location>
</feature>
<evidence type="ECO:0000256" key="1">
    <source>
        <dbReference type="ARBA" id="ARBA00004651"/>
    </source>
</evidence>
<dbReference type="EMBL" id="CP011853">
    <property type="protein sequence ID" value="ALG84860.1"/>
    <property type="molecule type" value="Genomic_DNA"/>
</dbReference>
<dbReference type="InterPro" id="IPR045378">
    <property type="entry name" value="LNT_N"/>
</dbReference>
<dbReference type="PANTHER" id="PTHR38686">
    <property type="entry name" value="APOLIPOPROTEIN N-ACYLTRANSFERASE"/>
    <property type="match status" value="1"/>
</dbReference>
<keyword evidence="5 8" id="KW-1133">Transmembrane helix</keyword>
<comment type="function">
    <text evidence="8">Catalyzes the phospholipid dependent N-acylation of the N-terminal cysteine of apolipoprotein, the last step in lipoprotein maturation.</text>
</comment>
<name>A0A0N9MPY3_9ACTN</name>
<evidence type="ECO:0000256" key="6">
    <source>
        <dbReference type="ARBA" id="ARBA00023136"/>
    </source>
</evidence>
<dbReference type="Pfam" id="PF00795">
    <property type="entry name" value="CN_hydrolase"/>
    <property type="match status" value="1"/>
</dbReference>
<reference evidence="10 11" key="2">
    <citation type="journal article" date="2017" name="Int. J. Syst. Evol. Microbiol.">
        <title>Gordonia phthalatica sp. nov., a di-n-butyl phthalate-degrading bacterium isolated from activated sludge.</title>
        <authorList>
            <person name="Jin D."/>
            <person name="Kong X."/>
            <person name="Jia M."/>
            <person name="Yu X."/>
            <person name="Wang X."/>
            <person name="Zhuang X."/>
            <person name="Deng Y."/>
            <person name="Bai Z."/>
        </authorList>
    </citation>
    <scope>NUCLEOTIDE SEQUENCE [LARGE SCALE GENOMIC DNA]</scope>
    <source>
        <strain evidence="10 11">QH-11</strain>
    </source>
</reference>
<feature type="transmembrane region" description="Helical" evidence="8">
    <location>
        <begin position="71"/>
        <end position="90"/>
    </location>
</feature>
<dbReference type="UniPathway" id="UPA00666"/>
<dbReference type="SUPFAM" id="SSF56317">
    <property type="entry name" value="Carbon-nitrogen hydrolase"/>
    <property type="match status" value="1"/>
</dbReference>
<evidence type="ECO:0000313" key="10">
    <source>
        <dbReference type="EMBL" id="ALG84860.1"/>
    </source>
</evidence>
<dbReference type="NCBIfam" id="TIGR00546">
    <property type="entry name" value="lnt"/>
    <property type="match status" value="1"/>
</dbReference>
<evidence type="ECO:0000256" key="5">
    <source>
        <dbReference type="ARBA" id="ARBA00022989"/>
    </source>
</evidence>
<comment type="similarity">
    <text evidence="8">Belongs to the CN hydrolase family. Apolipoprotein N-acyltransferase subfamily.</text>
</comment>
<feature type="transmembrane region" description="Helical" evidence="8">
    <location>
        <begin position="169"/>
        <end position="191"/>
    </location>
</feature>
<dbReference type="STRING" id="1136941.ACH46_10565"/>
<keyword evidence="11" id="KW-1185">Reference proteome</keyword>
<dbReference type="GO" id="GO:0016410">
    <property type="term" value="F:N-acyltransferase activity"/>
    <property type="evidence" value="ECO:0007669"/>
    <property type="project" value="UniProtKB-UniRule"/>
</dbReference>
<evidence type="ECO:0000256" key="8">
    <source>
        <dbReference type="HAMAP-Rule" id="MF_01148"/>
    </source>
</evidence>
<organism evidence="10 11">
    <name type="scientific">Gordonia phthalatica</name>
    <dbReference type="NCBI Taxonomy" id="1136941"/>
    <lineage>
        <taxon>Bacteria</taxon>
        <taxon>Bacillati</taxon>
        <taxon>Actinomycetota</taxon>
        <taxon>Actinomycetes</taxon>
        <taxon>Mycobacteriales</taxon>
        <taxon>Gordoniaceae</taxon>
        <taxon>Gordonia</taxon>
    </lineage>
</organism>
<protein>
    <recommendedName>
        <fullName evidence="8">Apolipoprotein N-acyltransferase</fullName>
        <shortName evidence="8">ALP N-acyltransferase</shortName>
        <ecNumber evidence="8">2.3.1.269</ecNumber>
    </recommendedName>
</protein>
<evidence type="ECO:0000259" key="9">
    <source>
        <dbReference type="PROSITE" id="PS50263"/>
    </source>
</evidence>
<dbReference type="Pfam" id="PF20154">
    <property type="entry name" value="LNT_N"/>
    <property type="match status" value="1"/>
</dbReference>
<dbReference type="InterPro" id="IPR003010">
    <property type="entry name" value="C-N_Hydrolase"/>
</dbReference>
<evidence type="ECO:0000256" key="2">
    <source>
        <dbReference type="ARBA" id="ARBA00022475"/>
    </source>
</evidence>
<gene>
    <name evidence="8" type="primary">lnt</name>
    <name evidence="10" type="ORF">ACH46_10565</name>
</gene>
<comment type="pathway">
    <text evidence="8">Protein modification; lipoprotein biosynthesis (N-acyl transfer).</text>
</comment>
<feature type="transmembrane region" description="Helical" evidence="8">
    <location>
        <begin position="22"/>
        <end position="40"/>
    </location>
</feature>
<feature type="transmembrane region" description="Helical" evidence="8">
    <location>
        <begin position="46"/>
        <end position="64"/>
    </location>
</feature>
<dbReference type="PATRIC" id="fig|1136941.3.peg.2148"/>
<dbReference type="GO" id="GO:0005886">
    <property type="term" value="C:plasma membrane"/>
    <property type="evidence" value="ECO:0007669"/>
    <property type="project" value="UniProtKB-SubCell"/>
</dbReference>
<evidence type="ECO:0000256" key="4">
    <source>
        <dbReference type="ARBA" id="ARBA00022692"/>
    </source>
</evidence>
<evidence type="ECO:0000313" key="11">
    <source>
        <dbReference type="Proteomes" id="UP000063789"/>
    </source>
</evidence>
<proteinExistence type="inferred from homology"/>
<evidence type="ECO:0000256" key="3">
    <source>
        <dbReference type="ARBA" id="ARBA00022679"/>
    </source>
</evidence>
<comment type="catalytic activity">
    <reaction evidence="8">
        <text>N-terminal S-1,2-diacyl-sn-glyceryl-L-cysteinyl-[lipoprotein] + a glycerophospholipid = N-acyl-S-1,2-diacyl-sn-glyceryl-L-cysteinyl-[lipoprotein] + a 2-acyl-sn-glycero-3-phospholipid + H(+)</text>
        <dbReference type="Rhea" id="RHEA:48228"/>
        <dbReference type="Rhea" id="RHEA-COMP:14681"/>
        <dbReference type="Rhea" id="RHEA-COMP:14684"/>
        <dbReference type="ChEBI" id="CHEBI:15378"/>
        <dbReference type="ChEBI" id="CHEBI:136912"/>
        <dbReference type="ChEBI" id="CHEBI:140656"/>
        <dbReference type="ChEBI" id="CHEBI:140657"/>
        <dbReference type="ChEBI" id="CHEBI:140660"/>
        <dbReference type="EC" id="2.3.1.269"/>
    </reaction>
</comment>
<keyword evidence="6 8" id="KW-0472">Membrane</keyword>
<dbReference type="GO" id="GO:0042158">
    <property type="term" value="P:lipoprotein biosynthetic process"/>
    <property type="evidence" value="ECO:0007669"/>
    <property type="project" value="UniProtKB-UniRule"/>
</dbReference>
<keyword evidence="4 8" id="KW-0812">Transmembrane</keyword>
<evidence type="ECO:0000256" key="7">
    <source>
        <dbReference type="ARBA" id="ARBA00023315"/>
    </source>
</evidence>
<dbReference type="PANTHER" id="PTHR38686:SF1">
    <property type="entry name" value="APOLIPOPROTEIN N-ACYLTRANSFERASE"/>
    <property type="match status" value="1"/>
</dbReference>
<keyword evidence="3 8" id="KW-0808">Transferase</keyword>
<dbReference type="PROSITE" id="PS50263">
    <property type="entry name" value="CN_HYDROLASE"/>
    <property type="match status" value="1"/>
</dbReference>
<feature type="domain" description="CN hydrolase" evidence="9">
    <location>
        <begin position="241"/>
        <end position="500"/>
    </location>
</feature>
<dbReference type="CDD" id="cd07571">
    <property type="entry name" value="ALP_N-acyl_transferase"/>
    <property type="match status" value="1"/>
</dbReference>
<dbReference type="AlphaFoldDB" id="A0A0N9MPY3"/>
<dbReference type="HAMAP" id="MF_01148">
    <property type="entry name" value="Lnt"/>
    <property type="match status" value="1"/>
</dbReference>
<dbReference type="EC" id="2.3.1.269" evidence="8"/>
<feature type="transmembrane region" description="Helical" evidence="8">
    <location>
        <begin position="96"/>
        <end position="121"/>
    </location>
</feature>
<sequence>MSLADAESATTTEPAPTVTVTWWHRVLVAAAAGGLMYAAFPPNDHVWWLAPISLGLLYAAMTVGRPSVRSCAGSGLVFGLAFFVPLLPWIGEYVGALPWLALATVMAAYTALFGAVAAVTMRLPFRPVWFALSWVAIEAVRSAFPFGGFPWGRTAFSQVDGLYLPLTSVIGAPGVAGVIALTGASAVALIVRLVGDRPALRSWTAAVALAALVLPLGAGAVLAATGSPFTSKSGETNVVAVQGNVPRLGLDFSSQRRAVLDNHVRETLTMAAQVNDGTRKQPDLVLWPENAADTPPTIYPDAAESIRAAVTAARAPIAFGTWIPIAGGDGAGTTNSILLWGEHGGYADAEPSGRYDKHIVQPFGEYLPWRSFFRLFSSYADSAGDFKPGTGPAVLTVPARNGDVVMGIATCWEVAFDRAAQQSMREGAQFLFVPTNNATFGETDMTYQQLAMSRVRAVETGRSVVVAATSGVSALVSPDGSLIASSGIFTPDLLQADLELRTGQTLAVRFGAWPQRLVVLLTAGAFLYVLRRRISLDMFTGRRGPVMEKEHDGQQAS</sequence>
<reference evidence="11" key="1">
    <citation type="submission" date="2015-06" db="EMBL/GenBank/DDBJ databases">
        <title>Complete genome sequence and metabolic analysis of phthalate degradation pathway in Gordonia sp. QH-11.</title>
        <authorList>
            <person name="Jin D."/>
            <person name="Kong X."/>
            <person name="Bai Z."/>
        </authorList>
    </citation>
    <scope>NUCLEOTIDE SEQUENCE [LARGE SCALE GENOMIC DNA]</scope>
    <source>
        <strain evidence="11">QH-11</strain>
    </source>
</reference>